<keyword evidence="1" id="KW-0812">Transmembrane</keyword>
<keyword evidence="3" id="KW-1185">Reference proteome</keyword>
<evidence type="ECO:0000256" key="1">
    <source>
        <dbReference type="SAM" id="Phobius"/>
    </source>
</evidence>
<dbReference type="AlphaFoldDB" id="A0A0L6UW72"/>
<feature type="transmembrane region" description="Helical" evidence="1">
    <location>
        <begin position="430"/>
        <end position="448"/>
    </location>
</feature>
<evidence type="ECO:0000313" key="3">
    <source>
        <dbReference type="Proteomes" id="UP000037035"/>
    </source>
</evidence>
<accession>A0A0L6UW72</accession>
<organism evidence="2 3">
    <name type="scientific">Puccinia sorghi</name>
    <dbReference type="NCBI Taxonomy" id="27349"/>
    <lineage>
        <taxon>Eukaryota</taxon>
        <taxon>Fungi</taxon>
        <taxon>Dikarya</taxon>
        <taxon>Basidiomycota</taxon>
        <taxon>Pucciniomycotina</taxon>
        <taxon>Pucciniomycetes</taxon>
        <taxon>Pucciniales</taxon>
        <taxon>Pucciniaceae</taxon>
        <taxon>Puccinia</taxon>
    </lineage>
</organism>
<feature type="transmembrane region" description="Helical" evidence="1">
    <location>
        <begin position="49"/>
        <end position="66"/>
    </location>
</feature>
<name>A0A0L6UW72_9BASI</name>
<reference evidence="2 3" key="1">
    <citation type="submission" date="2015-08" db="EMBL/GenBank/DDBJ databases">
        <title>Next Generation Sequencing and Analysis of the Genome of Puccinia sorghi L Schw, the Causal Agent of Maize Common Rust.</title>
        <authorList>
            <person name="Rochi L."/>
            <person name="Burguener G."/>
            <person name="Darino M."/>
            <person name="Turjanski A."/>
            <person name="Kreff E."/>
            <person name="Dieguez M.J."/>
            <person name="Sacco F."/>
        </authorList>
    </citation>
    <scope>NUCLEOTIDE SEQUENCE [LARGE SCALE GENOMIC DNA]</scope>
    <source>
        <strain evidence="2 3">RO10H11247</strain>
    </source>
</reference>
<gene>
    <name evidence="2" type="ORF">VP01_3445g1</name>
</gene>
<sequence>MLNVIFPQLRRLSFNYSSNRSFSSANADALMSLTRLDSSNFPHPKPPEFLLMVYHILLPFLILTLSSSHHLSLATAILKNSLSCSLLFHLIHSLSSLCDKILSNKIFNLFPLMLTSSPPIQMRGTEAVKKSSVHETKPRIPIIEILIFPWRILTDPQGANHGNSPGNHESPQSYGFNEPELAPGKTASLREGHRTGSAFPCGSQCKKVAFALSYLKRTSASVYLAGLKSCGGWSQGAVFQFLPPPFLHFISRPFIPPDPVNRSPPFFALKSISSLENSSPLRLASLITDSDPRLKVVMWGIFSIPKHRRAISSKAMATVFWFMTLFLHGLVFAHLVPDTITILNDRDFTEFTNFIPESYLTLTYSLDEPRKCLSNSNVQHGRVEIALSTVVPVDAKENTSRRRRTAHQSAKRHDFNQFRTRLAGGAHPSLFIFLLSSSSLNIFILLSIKNKSSNYHKNSLIENWDDALTKPPSLPSSKSIVSSSCLVHHSPWNLNCVHAFDMQQVPGSLCCYSILSPRVIQTIFDSQSLCRMQLSEFFFCSVREDTDVKLTHRKGKKLVDRLCKQFSPYYSNQLFEPYHWCKIMGTRDCDPKLPLYTQKKRRVRTNHSLITPTCRLIVLQENRNLHSKDTATTQGSYSCKLYLNKVRTKYS</sequence>
<keyword evidence="1" id="KW-1133">Transmembrane helix</keyword>
<protein>
    <submittedName>
        <fullName evidence="2">Uncharacterized protein</fullName>
    </submittedName>
</protein>
<proteinExistence type="predicted"/>
<feature type="transmembrane region" description="Helical" evidence="1">
    <location>
        <begin position="315"/>
        <end position="336"/>
    </location>
</feature>
<dbReference type="Proteomes" id="UP000037035">
    <property type="component" value="Unassembled WGS sequence"/>
</dbReference>
<dbReference type="VEuPathDB" id="FungiDB:VP01_3445g1"/>
<keyword evidence="1" id="KW-0472">Membrane</keyword>
<evidence type="ECO:0000313" key="2">
    <source>
        <dbReference type="EMBL" id="KNZ52796.1"/>
    </source>
</evidence>
<dbReference type="EMBL" id="LAVV01008441">
    <property type="protein sequence ID" value="KNZ52796.1"/>
    <property type="molecule type" value="Genomic_DNA"/>
</dbReference>
<comment type="caution">
    <text evidence="2">The sequence shown here is derived from an EMBL/GenBank/DDBJ whole genome shotgun (WGS) entry which is preliminary data.</text>
</comment>